<dbReference type="Gene3D" id="3.40.50.300">
    <property type="entry name" value="P-loop containing nucleotide triphosphate hydrolases"/>
    <property type="match status" value="1"/>
</dbReference>
<dbReference type="Pfam" id="PF00004">
    <property type="entry name" value="AAA"/>
    <property type="match status" value="1"/>
</dbReference>
<feature type="domain" description="AAA+ ATPase" evidence="8">
    <location>
        <begin position="190"/>
        <end position="329"/>
    </location>
</feature>
<dbReference type="SMART" id="SM00382">
    <property type="entry name" value="AAA"/>
    <property type="match status" value="1"/>
</dbReference>
<evidence type="ECO:0000256" key="6">
    <source>
        <dbReference type="SAM" id="Coils"/>
    </source>
</evidence>
<keyword evidence="10" id="KW-1185">Reference proteome</keyword>
<evidence type="ECO:0000256" key="2">
    <source>
        <dbReference type="ARBA" id="ARBA00022741"/>
    </source>
</evidence>
<feature type="compositionally biased region" description="Low complexity" evidence="7">
    <location>
        <begin position="8"/>
        <end position="25"/>
    </location>
</feature>
<evidence type="ECO:0000256" key="1">
    <source>
        <dbReference type="ARBA" id="ARBA00006914"/>
    </source>
</evidence>
<dbReference type="Proteomes" id="UP000818624">
    <property type="component" value="Chromosome 1"/>
</dbReference>
<evidence type="ECO:0000256" key="7">
    <source>
        <dbReference type="SAM" id="MobiDB-lite"/>
    </source>
</evidence>
<dbReference type="SUPFAM" id="SSF52540">
    <property type="entry name" value="P-loop containing nucleoside triphosphate hydrolases"/>
    <property type="match status" value="1"/>
</dbReference>
<evidence type="ECO:0000313" key="9">
    <source>
        <dbReference type="EMBL" id="WFD46305.1"/>
    </source>
</evidence>
<dbReference type="InterPro" id="IPR050221">
    <property type="entry name" value="26S_Proteasome_ATPase"/>
</dbReference>
<dbReference type="Gene3D" id="1.10.8.60">
    <property type="match status" value="1"/>
</dbReference>
<organism evidence="9 10">
    <name type="scientific">Malassezia furfur</name>
    <name type="common">Pityriasis versicolor infection agent</name>
    <name type="synonym">Pityrosporum furfur</name>
    <dbReference type="NCBI Taxonomy" id="55194"/>
    <lineage>
        <taxon>Eukaryota</taxon>
        <taxon>Fungi</taxon>
        <taxon>Dikarya</taxon>
        <taxon>Basidiomycota</taxon>
        <taxon>Ustilaginomycotina</taxon>
        <taxon>Malasseziomycetes</taxon>
        <taxon>Malasseziales</taxon>
        <taxon>Malasseziaceae</taxon>
        <taxon>Malassezia</taxon>
    </lineage>
</organism>
<dbReference type="Gene3D" id="2.40.50.140">
    <property type="entry name" value="Nucleic acid-binding proteins"/>
    <property type="match status" value="1"/>
</dbReference>
<accession>A0ABY8EMT1</accession>
<name>A0ABY8EMT1_MALFU</name>
<keyword evidence="3 5" id="KW-0067">ATP-binding</keyword>
<gene>
    <name evidence="9" type="primary">RPT3</name>
    <name evidence="9" type="ORF">GLX27_000939</name>
</gene>
<protein>
    <submittedName>
        <fullName evidence="9">26S proteasome regulatory subunit 6B</fullName>
    </submittedName>
</protein>
<sequence length="411" mass="46108">MEEIGIVPTESYASTSATPAAAPTTERSGRDAFLYFKKLQQQLEFLNTMEDYVKDEQRNLKRELVRAQEEVKRIQSVPLVIGQFLEPIDQMTGIVGSTTGSNYVVRILSTIDRELLRPGSSVALHRHSNSLVEVLPPEADSSIMMMGQNERPTETYQDIGGLDVQKQEIREAVELPLVQFDLYRQIGIDPPRGVLLYGPPGTGKTMLVKAVANATTASFIRVVGSEFVQKYLGEGPRMVRDVFRLARENAPAIIFIDEIDAIATKRFDAQTGADREVQRILLELLTQMDGFDQGSNVKVIMATNRADTLDPALLRPGRLDRKIEFPLPSRREKRLIFQTICSRMNLSPDVDLEDYVNRPDKLSSAEIASVCQAAGLQAVRKNRYVVLPADFDEAIKQLSKKPDDGRMEFYQ</sequence>
<dbReference type="PANTHER" id="PTHR23073">
    <property type="entry name" value="26S PROTEASOME REGULATORY SUBUNIT"/>
    <property type="match status" value="1"/>
</dbReference>
<dbReference type="PROSITE" id="PS00674">
    <property type="entry name" value="AAA"/>
    <property type="match status" value="1"/>
</dbReference>
<evidence type="ECO:0000256" key="5">
    <source>
        <dbReference type="RuleBase" id="RU003651"/>
    </source>
</evidence>
<keyword evidence="2 5" id="KW-0547">Nucleotide-binding</keyword>
<dbReference type="Pfam" id="PF16450">
    <property type="entry name" value="Prot_ATP_ID_OB_C"/>
    <property type="match status" value="1"/>
</dbReference>
<dbReference type="InterPro" id="IPR027417">
    <property type="entry name" value="P-loop_NTPase"/>
</dbReference>
<dbReference type="CDD" id="cd19502">
    <property type="entry name" value="RecA-like_PAN_like"/>
    <property type="match status" value="1"/>
</dbReference>
<dbReference type="InterPro" id="IPR032501">
    <property type="entry name" value="Prot_ATP_ID_OB_2nd"/>
</dbReference>
<dbReference type="InterPro" id="IPR003959">
    <property type="entry name" value="ATPase_AAA_core"/>
</dbReference>
<reference evidence="9 10" key="1">
    <citation type="journal article" date="2020" name="Elife">
        <title>Loss of centromere function drives karyotype evolution in closely related Malassezia species.</title>
        <authorList>
            <person name="Sankaranarayanan S.R."/>
            <person name="Ianiri G."/>
            <person name="Coelho M.A."/>
            <person name="Reza M.H."/>
            <person name="Thimmappa B.C."/>
            <person name="Ganguly P."/>
            <person name="Vadnala R.N."/>
            <person name="Sun S."/>
            <person name="Siddharthan R."/>
            <person name="Tellgren-Roth C."/>
            <person name="Dawson T.L."/>
            <person name="Heitman J."/>
            <person name="Sanyal K."/>
        </authorList>
    </citation>
    <scope>NUCLEOTIDE SEQUENCE [LARGE SCALE GENOMIC DNA]</scope>
    <source>
        <strain evidence="9">CBS14141</strain>
    </source>
</reference>
<dbReference type="InterPro" id="IPR003960">
    <property type="entry name" value="ATPase_AAA_CS"/>
</dbReference>
<feature type="region of interest" description="Disordered" evidence="7">
    <location>
        <begin position="1"/>
        <end position="25"/>
    </location>
</feature>
<comment type="similarity">
    <text evidence="1 5">Belongs to the AAA ATPase family.</text>
</comment>
<dbReference type="InterPro" id="IPR003593">
    <property type="entry name" value="AAA+_ATPase"/>
</dbReference>
<dbReference type="EMBL" id="CP046234">
    <property type="protein sequence ID" value="WFD46305.1"/>
    <property type="molecule type" value="Genomic_DNA"/>
</dbReference>
<keyword evidence="6" id="KW-0175">Coiled coil</keyword>
<evidence type="ECO:0000256" key="4">
    <source>
        <dbReference type="ARBA" id="ARBA00022942"/>
    </source>
</evidence>
<dbReference type="GO" id="GO:0000502">
    <property type="term" value="C:proteasome complex"/>
    <property type="evidence" value="ECO:0007669"/>
    <property type="project" value="UniProtKB-KW"/>
</dbReference>
<keyword evidence="4 9" id="KW-0647">Proteasome</keyword>
<evidence type="ECO:0000313" key="10">
    <source>
        <dbReference type="Proteomes" id="UP000818624"/>
    </source>
</evidence>
<evidence type="ECO:0000259" key="8">
    <source>
        <dbReference type="SMART" id="SM00382"/>
    </source>
</evidence>
<dbReference type="InterPro" id="IPR012340">
    <property type="entry name" value="NA-bd_OB-fold"/>
</dbReference>
<proteinExistence type="inferred from homology"/>
<evidence type="ECO:0000256" key="3">
    <source>
        <dbReference type="ARBA" id="ARBA00022840"/>
    </source>
</evidence>
<feature type="coiled-coil region" evidence="6">
    <location>
        <begin position="50"/>
        <end position="77"/>
    </location>
</feature>